<evidence type="ECO:0000313" key="7">
    <source>
        <dbReference type="Proteomes" id="UP000000560"/>
    </source>
</evidence>
<dbReference type="InterPro" id="IPR020846">
    <property type="entry name" value="MFS_dom"/>
</dbReference>
<feature type="transmembrane region" description="Helical" evidence="4">
    <location>
        <begin position="222"/>
        <end position="242"/>
    </location>
</feature>
<dbReference type="GeneID" id="2871326"/>
<sequence length="450" mass="47601">MFDSVSDPQRTMAAPEQTIRDLEASSDSTIYIRPGTTNEKASQETPTNPESFSPAPDGGIKAWLVAIGASCTIFSTLGFSNSFGVLQEYYAVHQLQNESSDRIAWIGSLAAFLQFATGAIAGPLFDRYGAWVIRPPAIAYVFALMMTSLCTKYWQFMLAQAVLVGISSGMLQFPAMAAVSQYFDKKRGAALGLAIAGSSIGGVVFPIALSKMLNSSSISFGWAIRIIAFIMLPMMLFTCLTVTARLPSRTTAFFIPSALSSPLFVLLILAMFFMFLGMFSPIFFIPTYAVSRGMDATLASYLSAILNGASTFGRIIPGILADRFGRINAFGLGGLATGIIICCMNEAQSNASLIVFSAVFGFWSGTVISGGSAALTAVPKNPQEFGTYLGMGIALSGCAVLIGPPVSGVLVDHYGGFFELSIFSGIVCLAGGIIALLSKAVTDQGLFGRI</sequence>
<dbReference type="PROSITE" id="PS50850">
    <property type="entry name" value="MFS"/>
    <property type="match status" value="1"/>
</dbReference>
<reference evidence="7" key="2">
    <citation type="journal article" date="2009" name="Fungal Genet. Biol.">
        <title>The 2008 update of the Aspergillus nidulans genome annotation: a community effort.</title>
        <authorList>
            <person name="Wortman J.R."/>
            <person name="Gilsenan J.M."/>
            <person name="Joardar V."/>
            <person name="Deegan J."/>
            <person name="Clutterbuck J."/>
            <person name="Andersen M.R."/>
            <person name="Archer D."/>
            <person name="Bencina M."/>
            <person name="Braus G."/>
            <person name="Coutinho P."/>
            <person name="von Dohren H."/>
            <person name="Doonan J."/>
            <person name="Driessen A.J."/>
            <person name="Durek P."/>
            <person name="Espeso E."/>
            <person name="Fekete E."/>
            <person name="Flipphi M."/>
            <person name="Estrada C.G."/>
            <person name="Geysens S."/>
            <person name="Goldman G."/>
            <person name="de Groot P.W."/>
            <person name="Hansen K."/>
            <person name="Harris S.D."/>
            <person name="Heinekamp T."/>
            <person name="Helmstaedt K."/>
            <person name="Henrissat B."/>
            <person name="Hofmann G."/>
            <person name="Homan T."/>
            <person name="Horio T."/>
            <person name="Horiuchi H."/>
            <person name="James S."/>
            <person name="Jones M."/>
            <person name="Karaffa L."/>
            <person name="Karanyi Z."/>
            <person name="Kato M."/>
            <person name="Keller N."/>
            <person name="Kelly D.E."/>
            <person name="Kiel J.A."/>
            <person name="Kim J.M."/>
            <person name="van der Klei I.J."/>
            <person name="Klis F.M."/>
            <person name="Kovalchuk A."/>
            <person name="Krasevec N."/>
            <person name="Kubicek C.P."/>
            <person name="Liu B."/>
            <person name="Maccabe A."/>
            <person name="Meyer V."/>
            <person name="Mirabito P."/>
            <person name="Miskei M."/>
            <person name="Mos M."/>
            <person name="Mullins J."/>
            <person name="Nelson D.R."/>
            <person name="Nielsen J."/>
            <person name="Oakley B.R."/>
            <person name="Osmani S.A."/>
            <person name="Pakula T."/>
            <person name="Paszewski A."/>
            <person name="Paulsen I."/>
            <person name="Pilsyk S."/>
            <person name="Pocsi I."/>
            <person name="Punt P.J."/>
            <person name="Ram A.F."/>
            <person name="Ren Q."/>
            <person name="Robellet X."/>
            <person name="Robson G."/>
            <person name="Seiboth B."/>
            <person name="van Solingen P."/>
            <person name="Specht T."/>
            <person name="Sun J."/>
            <person name="Taheri-Talesh N."/>
            <person name="Takeshita N."/>
            <person name="Ussery D."/>
            <person name="vanKuyk P.A."/>
            <person name="Visser H."/>
            <person name="van de Vondervoort P.J."/>
            <person name="de Vries R.P."/>
            <person name="Walton J."/>
            <person name="Xiang X."/>
            <person name="Xiong Y."/>
            <person name="Zeng A.P."/>
            <person name="Brandt B.W."/>
            <person name="Cornell M.J."/>
            <person name="van den Hondel C.A."/>
            <person name="Visser J."/>
            <person name="Oliver S.G."/>
            <person name="Turner G."/>
        </authorList>
    </citation>
    <scope>GENOME REANNOTATION</scope>
    <source>
        <strain evidence="7">FGSC A4 / ATCC 38163 / CBS 112.46 / NRRL 194 / M139</strain>
    </source>
</reference>
<dbReference type="OMA" id="MGVAPMT"/>
<dbReference type="VEuPathDB" id="FungiDB:AN6429"/>
<keyword evidence="7" id="KW-1185">Reference proteome</keyword>
<dbReference type="PANTHER" id="PTHR11360">
    <property type="entry name" value="MONOCARBOXYLATE TRANSPORTER"/>
    <property type="match status" value="1"/>
</dbReference>
<dbReference type="eggNOG" id="KOG2504">
    <property type="taxonomic scope" value="Eukaryota"/>
</dbReference>
<feature type="transmembrane region" description="Helical" evidence="4">
    <location>
        <begin position="263"/>
        <end position="286"/>
    </location>
</feature>
<dbReference type="InterPro" id="IPR011701">
    <property type="entry name" value="MFS"/>
</dbReference>
<dbReference type="OrthoDB" id="6499973at2759"/>
<feature type="transmembrane region" description="Helical" evidence="4">
    <location>
        <begin position="161"/>
        <end position="183"/>
    </location>
</feature>
<keyword evidence="4" id="KW-0472">Membrane</keyword>
<dbReference type="SUPFAM" id="SSF103473">
    <property type="entry name" value="MFS general substrate transporter"/>
    <property type="match status" value="1"/>
</dbReference>
<dbReference type="GO" id="GO:0005886">
    <property type="term" value="C:plasma membrane"/>
    <property type="evidence" value="ECO:0000318"/>
    <property type="project" value="GO_Central"/>
</dbReference>
<dbReference type="Pfam" id="PF07690">
    <property type="entry name" value="MFS_1"/>
    <property type="match status" value="1"/>
</dbReference>
<dbReference type="PANTHER" id="PTHR11360:SF319">
    <property type="entry name" value="MAJOR FACILITATOR SUPERFAMILY (MFS) PROFILE DOMAIN-CONTAINING PROTEIN"/>
    <property type="match status" value="1"/>
</dbReference>
<dbReference type="InterPro" id="IPR036259">
    <property type="entry name" value="MFS_trans_sf"/>
</dbReference>
<feature type="transmembrane region" description="Helical" evidence="4">
    <location>
        <begin position="416"/>
        <end position="437"/>
    </location>
</feature>
<evidence type="ECO:0000256" key="2">
    <source>
        <dbReference type="ARBA" id="ARBA00006727"/>
    </source>
</evidence>
<dbReference type="EMBL" id="BN001301">
    <property type="protein sequence ID" value="CBF69490.1"/>
    <property type="molecule type" value="Genomic_DNA"/>
</dbReference>
<keyword evidence="4" id="KW-1133">Transmembrane helix</keyword>
<dbReference type="HOGENOM" id="CLU_001265_1_1_1"/>
<feature type="compositionally biased region" description="Polar residues" evidence="3">
    <location>
        <begin position="25"/>
        <end position="51"/>
    </location>
</feature>
<evidence type="ECO:0000256" key="4">
    <source>
        <dbReference type="SAM" id="Phobius"/>
    </source>
</evidence>
<feature type="domain" description="Major facilitator superfamily (MFS) profile" evidence="5">
    <location>
        <begin position="263"/>
        <end position="450"/>
    </location>
</feature>
<feature type="transmembrane region" description="Helical" evidence="4">
    <location>
        <begin position="137"/>
        <end position="155"/>
    </location>
</feature>
<feature type="transmembrane region" description="Helical" evidence="4">
    <location>
        <begin position="353"/>
        <end position="378"/>
    </location>
</feature>
<comment type="subcellular location">
    <subcellularLocation>
        <location evidence="1">Membrane</location>
        <topology evidence="1">Multi-pass membrane protein</topology>
    </subcellularLocation>
</comment>
<dbReference type="InterPro" id="IPR050327">
    <property type="entry name" value="Proton-linked_MCT"/>
</dbReference>
<dbReference type="InParanoid" id="Q5AZ51"/>
<accession>C8V0F8</accession>
<proteinExistence type="inferred from homology"/>
<dbReference type="KEGG" id="ani:ANIA_06429"/>
<feature type="transmembrane region" description="Helical" evidence="4">
    <location>
        <begin position="329"/>
        <end position="347"/>
    </location>
</feature>
<gene>
    <name evidence="6" type="ORF">ANIA_06429</name>
</gene>
<dbReference type="AlphaFoldDB" id="Q5AZ51"/>
<dbReference type="Proteomes" id="UP000000560">
    <property type="component" value="Chromosome I"/>
</dbReference>
<feature type="region of interest" description="Disordered" evidence="3">
    <location>
        <begin position="1"/>
        <end position="54"/>
    </location>
</feature>
<accession>Q5AZ51</accession>
<feature type="transmembrane region" description="Helical" evidence="4">
    <location>
        <begin position="190"/>
        <end position="210"/>
    </location>
</feature>
<dbReference type="GO" id="GO:0022857">
    <property type="term" value="F:transmembrane transporter activity"/>
    <property type="evidence" value="ECO:0000318"/>
    <property type="project" value="GO_Central"/>
</dbReference>
<organism evidence="6 7">
    <name type="scientific">Emericella nidulans (strain FGSC A4 / ATCC 38163 / CBS 112.46 / NRRL 194 / M139)</name>
    <name type="common">Aspergillus nidulans</name>
    <dbReference type="NCBI Taxonomy" id="227321"/>
    <lineage>
        <taxon>Eukaryota</taxon>
        <taxon>Fungi</taxon>
        <taxon>Dikarya</taxon>
        <taxon>Ascomycota</taxon>
        <taxon>Pezizomycotina</taxon>
        <taxon>Eurotiomycetes</taxon>
        <taxon>Eurotiomycetidae</taxon>
        <taxon>Eurotiales</taxon>
        <taxon>Aspergillaceae</taxon>
        <taxon>Aspergillus</taxon>
        <taxon>Aspergillus subgen. Nidulantes</taxon>
    </lineage>
</organism>
<keyword evidence="4" id="KW-0812">Transmembrane</keyword>
<evidence type="ECO:0000256" key="3">
    <source>
        <dbReference type="SAM" id="MobiDB-lite"/>
    </source>
</evidence>
<evidence type="ECO:0000256" key="1">
    <source>
        <dbReference type="ARBA" id="ARBA00004141"/>
    </source>
</evidence>
<dbReference type="Gene3D" id="1.20.1250.20">
    <property type="entry name" value="MFS general substrate transporter like domains"/>
    <property type="match status" value="2"/>
</dbReference>
<name>Q5AZ51_EMENI</name>
<evidence type="ECO:0000259" key="5">
    <source>
        <dbReference type="PROSITE" id="PS50850"/>
    </source>
</evidence>
<comment type="similarity">
    <text evidence="2">Belongs to the major facilitator superfamily. Monocarboxylate porter (TC 2.A.1.13) family.</text>
</comment>
<feature type="transmembrane region" description="Helical" evidence="4">
    <location>
        <begin position="103"/>
        <end position="125"/>
    </location>
</feature>
<reference evidence="7" key="1">
    <citation type="journal article" date="2005" name="Nature">
        <title>Sequencing of Aspergillus nidulans and comparative analysis with A. fumigatus and A. oryzae.</title>
        <authorList>
            <person name="Galagan J.E."/>
            <person name="Calvo S.E."/>
            <person name="Cuomo C."/>
            <person name="Ma L.J."/>
            <person name="Wortman J.R."/>
            <person name="Batzoglou S."/>
            <person name="Lee S.I."/>
            <person name="Basturkmen M."/>
            <person name="Spevak C.C."/>
            <person name="Clutterbuck J."/>
            <person name="Kapitonov V."/>
            <person name="Jurka J."/>
            <person name="Scazzocchio C."/>
            <person name="Farman M."/>
            <person name="Butler J."/>
            <person name="Purcell S."/>
            <person name="Harris S."/>
            <person name="Braus G.H."/>
            <person name="Draht O."/>
            <person name="Busch S."/>
            <person name="D'Enfert C."/>
            <person name="Bouchier C."/>
            <person name="Goldman G.H."/>
            <person name="Bell-Pedersen D."/>
            <person name="Griffiths-Jones S."/>
            <person name="Doonan J.H."/>
            <person name="Yu J."/>
            <person name="Vienken K."/>
            <person name="Pain A."/>
            <person name="Freitag M."/>
            <person name="Selker E.U."/>
            <person name="Archer D.B."/>
            <person name="Penalva M.A."/>
            <person name="Oakley B.R."/>
            <person name="Momany M."/>
            <person name="Tanaka T."/>
            <person name="Kumagai T."/>
            <person name="Asai K."/>
            <person name="Machida M."/>
            <person name="Nierman W.C."/>
            <person name="Denning D.W."/>
            <person name="Caddick M."/>
            <person name="Hynes M."/>
            <person name="Paoletti M."/>
            <person name="Fischer R."/>
            <person name="Miller B."/>
            <person name="Dyer P."/>
            <person name="Sachs M.S."/>
            <person name="Osmani S.A."/>
            <person name="Birren B.W."/>
        </authorList>
    </citation>
    <scope>NUCLEOTIDE SEQUENCE [LARGE SCALE GENOMIC DNA]</scope>
    <source>
        <strain evidence="7">FGSC A4 / ATCC 38163 / CBS 112.46 / NRRL 194 / M139</strain>
    </source>
</reference>
<dbReference type="RefSeq" id="XP_664033.1">
    <property type="nucleotide sequence ID" value="XM_658941.1"/>
</dbReference>
<feature type="transmembrane region" description="Helical" evidence="4">
    <location>
        <begin position="62"/>
        <end position="83"/>
    </location>
</feature>
<dbReference type="CDD" id="cd17352">
    <property type="entry name" value="MFS_MCT_SLC16"/>
    <property type="match status" value="1"/>
</dbReference>
<protein>
    <recommendedName>
        <fullName evidence="5">Major facilitator superfamily (MFS) profile domain-containing protein</fullName>
    </recommendedName>
</protein>
<evidence type="ECO:0000313" key="6">
    <source>
        <dbReference type="EMBL" id="CBF69490.1"/>
    </source>
</evidence>
<feature type="transmembrane region" description="Helical" evidence="4">
    <location>
        <begin position="385"/>
        <end position="404"/>
    </location>
</feature>
<feature type="transmembrane region" description="Helical" evidence="4">
    <location>
        <begin position="298"/>
        <end position="317"/>
    </location>
</feature>